<name>A0A5J6HM56_STRAD</name>
<evidence type="ECO:0000256" key="1">
    <source>
        <dbReference type="SAM" id="MobiDB-lite"/>
    </source>
</evidence>
<reference evidence="2 3" key="1">
    <citation type="submission" date="2017-09" db="EMBL/GenBank/DDBJ databases">
        <authorList>
            <person name="Lee N."/>
            <person name="Cho B.-K."/>
        </authorList>
    </citation>
    <scope>NUCLEOTIDE SEQUENCE [LARGE SCALE GENOMIC DNA]</scope>
    <source>
        <strain evidence="2 3">ATCC 12461</strain>
    </source>
</reference>
<organism evidence="2 3">
    <name type="scientific">Streptomyces alboniger</name>
    <dbReference type="NCBI Taxonomy" id="132473"/>
    <lineage>
        <taxon>Bacteria</taxon>
        <taxon>Bacillati</taxon>
        <taxon>Actinomycetota</taxon>
        <taxon>Actinomycetes</taxon>
        <taxon>Kitasatosporales</taxon>
        <taxon>Streptomycetaceae</taxon>
        <taxon>Streptomyces</taxon>
        <taxon>Streptomyces aurantiacus group</taxon>
    </lineage>
</organism>
<dbReference type="RefSeq" id="WP_055529954.1">
    <property type="nucleotide sequence ID" value="NZ_CP023695.1"/>
</dbReference>
<proteinExistence type="predicted"/>
<protein>
    <submittedName>
        <fullName evidence="2">WD40 repeat domain-containing protein</fullName>
    </submittedName>
</protein>
<dbReference type="AlphaFoldDB" id="A0A5J6HM56"/>
<dbReference type="EMBL" id="CP023695">
    <property type="protein sequence ID" value="QEV19543.1"/>
    <property type="molecule type" value="Genomic_DNA"/>
</dbReference>
<evidence type="ECO:0000313" key="2">
    <source>
        <dbReference type="EMBL" id="QEV19543.1"/>
    </source>
</evidence>
<dbReference type="Gene3D" id="2.120.10.30">
    <property type="entry name" value="TolB, C-terminal domain"/>
    <property type="match status" value="1"/>
</dbReference>
<evidence type="ECO:0000313" key="3">
    <source>
        <dbReference type="Proteomes" id="UP000326553"/>
    </source>
</evidence>
<feature type="region of interest" description="Disordered" evidence="1">
    <location>
        <begin position="191"/>
        <end position="210"/>
    </location>
</feature>
<dbReference type="OrthoDB" id="4326489at2"/>
<gene>
    <name evidence="2" type="ORF">CP975_20385</name>
</gene>
<dbReference type="Proteomes" id="UP000326553">
    <property type="component" value="Chromosome"/>
</dbReference>
<dbReference type="SUPFAM" id="SSF82171">
    <property type="entry name" value="DPP6 N-terminal domain-like"/>
    <property type="match status" value="1"/>
</dbReference>
<keyword evidence="3" id="KW-1185">Reference proteome</keyword>
<accession>A0A5J6HM56</accession>
<sequence length="401" mass="41933">MAIAVVAGGTVYCATSDDKTVLNVDFVLGGGSDVTGKGDQLAIKGIFSGLATSPDNTVYLFTQEDDKSANGMVMWRTRDSGAVERITVSGMDGVKAEQAAAAPDGSVYLAGGDDGLWKVRPDGKATEVLSTRDCKKANPRATSISEFCTEDVSGVAVSEDGTVYIGDSLTVTPPYGSYVHRLKGDSVERVAGRPSKANESATPSDPAVRNGFAPSAGTKATDVFVPDHRNSGNLSFAKGGLYWRTGPGIVRINSDGILTPFVASKAPDKIGDVDRPFASVGQALDAKIPRRVLDGAGGLAAVPDRDEVYYGDAGEKTYPALEGDFRWGGVTSDSQKNLLESAEAGSFVYRVADGTLAPVIAGVQAIAASKDSLYVAVTTDGEYRRGPEDWDTALVRVQLPE</sequence>
<dbReference type="InterPro" id="IPR011042">
    <property type="entry name" value="6-blade_b-propeller_TolB-like"/>
</dbReference>
<dbReference type="KEGG" id="salw:CP975_20385"/>